<feature type="compositionally biased region" description="Basic residues" evidence="1">
    <location>
        <begin position="7"/>
        <end position="26"/>
    </location>
</feature>
<accession>A0A166SR48</accession>
<dbReference type="OrthoDB" id="15567at2759"/>
<dbReference type="InterPro" id="IPR023213">
    <property type="entry name" value="CAT-like_dom_sf"/>
</dbReference>
<feature type="non-terminal residue" evidence="3">
    <location>
        <position position="263"/>
    </location>
</feature>
<feature type="region of interest" description="Disordered" evidence="1">
    <location>
        <begin position="1"/>
        <end position="26"/>
    </location>
</feature>
<proteinExistence type="predicted"/>
<gene>
    <name evidence="3" type="ORF">FIBSPDRAFT_851347</name>
</gene>
<dbReference type="EMBL" id="KV417497">
    <property type="protein sequence ID" value="KZP29733.1"/>
    <property type="molecule type" value="Genomic_DNA"/>
</dbReference>
<dbReference type="Gene3D" id="3.30.559.10">
    <property type="entry name" value="Chloramphenicol acetyltransferase-like domain"/>
    <property type="match status" value="1"/>
</dbReference>
<dbReference type="GO" id="GO:0016746">
    <property type="term" value="F:acyltransferase activity"/>
    <property type="evidence" value="ECO:0007669"/>
    <property type="project" value="InterPro"/>
</dbReference>
<reference evidence="3 4" key="1">
    <citation type="journal article" date="2016" name="Mol. Biol. Evol.">
        <title>Comparative Genomics of Early-Diverging Mushroom-Forming Fungi Provides Insights into the Origins of Lignocellulose Decay Capabilities.</title>
        <authorList>
            <person name="Nagy L.G."/>
            <person name="Riley R."/>
            <person name="Tritt A."/>
            <person name="Adam C."/>
            <person name="Daum C."/>
            <person name="Floudas D."/>
            <person name="Sun H."/>
            <person name="Yadav J.S."/>
            <person name="Pangilinan J."/>
            <person name="Larsson K.H."/>
            <person name="Matsuura K."/>
            <person name="Barry K."/>
            <person name="Labutti K."/>
            <person name="Kuo R."/>
            <person name="Ohm R.A."/>
            <person name="Bhattacharya S.S."/>
            <person name="Shirouzu T."/>
            <person name="Yoshinaga Y."/>
            <person name="Martin F.M."/>
            <person name="Grigoriev I.V."/>
            <person name="Hibbett D.S."/>
        </authorList>
    </citation>
    <scope>NUCLEOTIDE SEQUENCE [LARGE SCALE GENOMIC DNA]</scope>
    <source>
        <strain evidence="3 4">CBS 109695</strain>
    </source>
</reference>
<dbReference type="Proteomes" id="UP000076532">
    <property type="component" value="Unassembled WGS sequence"/>
</dbReference>
<dbReference type="Pfam" id="PF00198">
    <property type="entry name" value="2-oxoacid_dh"/>
    <property type="match status" value="1"/>
</dbReference>
<protein>
    <recommendedName>
        <fullName evidence="2">2-oxoacid dehydrogenase acyltransferase catalytic domain-containing protein</fullName>
    </recommendedName>
</protein>
<dbReference type="AlphaFoldDB" id="A0A166SR48"/>
<feature type="domain" description="2-oxoacid dehydrogenase acyltransferase catalytic" evidence="2">
    <location>
        <begin position="36"/>
        <end position="108"/>
    </location>
</feature>
<dbReference type="SUPFAM" id="SSF52777">
    <property type="entry name" value="CoA-dependent acyltransferases"/>
    <property type="match status" value="1"/>
</dbReference>
<name>A0A166SR48_9AGAM</name>
<evidence type="ECO:0000259" key="2">
    <source>
        <dbReference type="Pfam" id="PF00198"/>
    </source>
</evidence>
<keyword evidence="4" id="KW-1185">Reference proteome</keyword>
<evidence type="ECO:0000313" key="3">
    <source>
        <dbReference type="EMBL" id="KZP29733.1"/>
    </source>
</evidence>
<dbReference type="InterPro" id="IPR001078">
    <property type="entry name" value="2-oxoacid_DH_actylTfrase"/>
</dbReference>
<sequence length="263" mass="28256">MSPPLTHPRKHPPALSHSHSHHHTLPRIRALQHADSKDEPTLIVRPHADISIALSTPTLAAVDTSSVHALHAALKQLAHLGRRADAEGDTPARGTLTVSNIGVVGTDEPHSTFRGAAAADVRVYASEGARHGCSELAYLRGDADKFGVLPPRHKTATSLRSARARNACAGTTSMPHTRQRRRSPAPVVCPVRVSPIPAPAHCPDTRLQHRGPLQVRPDQSSGRYWLFTTTNIPRHSVAAKPMIEHADLPNHLSGDLISDGGQC</sequence>
<evidence type="ECO:0000256" key="1">
    <source>
        <dbReference type="SAM" id="MobiDB-lite"/>
    </source>
</evidence>
<dbReference type="STRING" id="436010.A0A166SR48"/>
<evidence type="ECO:0000313" key="4">
    <source>
        <dbReference type="Proteomes" id="UP000076532"/>
    </source>
</evidence>
<organism evidence="3 4">
    <name type="scientific">Athelia psychrophila</name>
    <dbReference type="NCBI Taxonomy" id="1759441"/>
    <lineage>
        <taxon>Eukaryota</taxon>
        <taxon>Fungi</taxon>
        <taxon>Dikarya</taxon>
        <taxon>Basidiomycota</taxon>
        <taxon>Agaricomycotina</taxon>
        <taxon>Agaricomycetes</taxon>
        <taxon>Agaricomycetidae</taxon>
        <taxon>Atheliales</taxon>
        <taxon>Atheliaceae</taxon>
        <taxon>Athelia</taxon>
    </lineage>
</organism>